<feature type="region of interest" description="Disordered" evidence="2">
    <location>
        <begin position="1"/>
        <end position="254"/>
    </location>
</feature>
<proteinExistence type="predicted"/>
<evidence type="ECO:0000256" key="1">
    <source>
        <dbReference type="SAM" id="Coils"/>
    </source>
</evidence>
<accession>A0A165BEM9</accession>
<feature type="compositionally biased region" description="Low complexity" evidence="2">
    <location>
        <begin position="217"/>
        <end position="227"/>
    </location>
</feature>
<feature type="compositionally biased region" description="Low complexity" evidence="2">
    <location>
        <begin position="107"/>
        <end position="119"/>
    </location>
</feature>
<feature type="coiled-coil region" evidence="1">
    <location>
        <begin position="291"/>
        <end position="358"/>
    </location>
</feature>
<dbReference type="OrthoDB" id="10595471at2759"/>
<dbReference type="EMBL" id="KV426478">
    <property type="protein sequence ID" value="KZV80466.1"/>
    <property type="molecule type" value="Genomic_DNA"/>
</dbReference>
<protein>
    <submittedName>
        <fullName evidence="3">Uncharacterized protein</fullName>
    </submittedName>
</protein>
<sequence length="636" mass="67801">MSVDTLHAPATPQMQPDAPSQLPGGAYHGAARISHQTSHAREDRSRSPGGAALHTVMGRASPAPARVSEANGKQTAQPAPANTTEAAPARNDAGDLRTGTSGTQNGAPSSSSASRKSPPNVRRDLHGRSPATDVLRDIIDTSSVTRRPDAAQNSTSSPASQPKPHQSSSATHQSANASQKPPGPGQNNEAEMTRAQSPGTAHLQPPANGVKANNRRQSAAQADSSSAIPEHLIRDVSYVPKRRGRPPAAPSNGYERVLSPVASQHMTMAADPNMEAMRMALEAVARESARAGALQAQLDRALQDVQHLRQKEQAMLAEFDHRVLRAVKHHKQQLEAALAAQQTRIEELEDRLREGGIQIKSQDADASTMVPDCDSQRTTSLSPLADVDAMKTRLPPMAPPVQTRLPPPPRSISNSPEPMSASVPPSEGGSSSQPHKSSRRAPSLGRFETGPPPLAPPQGRSTSGSGTKLPSLDHQHQHHPHVTSEKRTAADSIDHLRDRDDASSVASSERSAKRRRTSQETSHSHPHAHTYAQQLAQRPETDGFFDAARMRAYATAGAPIPEYDVQRIKLIYEEDSKGNHVCRVCTLNSASGQSVGFPVGTPEVDLVMHGVGAHPGLWHSSLSSDSLNIQQVRPAA</sequence>
<reference evidence="3 4" key="1">
    <citation type="journal article" date="2016" name="Mol. Biol. Evol.">
        <title>Comparative Genomics of Early-Diverging Mushroom-Forming Fungi Provides Insights into the Origins of Lignocellulose Decay Capabilities.</title>
        <authorList>
            <person name="Nagy L.G."/>
            <person name="Riley R."/>
            <person name="Tritt A."/>
            <person name="Adam C."/>
            <person name="Daum C."/>
            <person name="Floudas D."/>
            <person name="Sun H."/>
            <person name="Yadav J.S."/>
            <person name="Pangilinan J."/>
            <person name="Larsson K.H."/>
            <person name="Matsuura K."/>
            <person name="Barry K."/>
            <person name="Labutti K."/>
            <person name="Kuo R."/>
            <person name="Ohm R.A."/>
            <person name="Bhattacharya S.S."/>
            <person name="Shirouzu T."/>
            <person name="Yoshinaga Y."/>
            <person name="Martin F.M."/>
            <person name="Grigoriev I.V."/>
            <person name="Hibbett D.S."/>
        </authorList>
    </citation>
    <scope>NUCLEOTIDE SEQUENCE [LARGE SCALE GENOMIC DNA]</scope>
    <source>
        <strain evidence="3 4">HHB12029</strain>
    </source>
</reference>
<keyword evidence="4" id="KW-1185">Reference proteome</keyword>
<feature type="compositionally biased region" description="Polar residues" evidence="2">
    <location>
        <begin position="459"/>
        <end position="468"/>
    </location>
</feature>
<feature type="region of interest" description="Disordered" evidence="2">
    <location>
        <begin position="358"/>
        <end position="537"/>
    </location>
</feature>
<name>A0A165BEM9_EXIGL</name>
<dbReference type="AlphaFoldDB" id="A0A165BEM9"/>
<evidence type="ECO:0000313" key="3">
    <source>
        <dbReference type="EMBL" id="KZV80466.1"/>
    </source>
</evidence>
<dbReference type="InParanoid" id="A0A165BEM9"/>
<gene>
    <name evidence="3" type="ORF">EXIGLDRAFT_732768</name>
</gene>
<keyword evidence="1" id="KW-0175">Coiled coil</keyword>
<organism evidence="3 4">
    <name type="scientific">Exidia glandulosa HHB12029</name>
    <dbReference type="NCBI Taxonomy" id="1314781"/>
    <lineage>
        <taxon>Eukaryota</taxon>
        <taxon>Fungi</taxon>
        <taxon>Dikarya</taxon>
        <taxon>Basidiomycota</taxon>
        <taxon>Agaricomycotina</taxon>
        <taxon>Agaricomycetes</taxon>
        <taxon>Auriculariales</taxon>
        <taxon>Exidiaceae</taxon>
        <taxon>Exidia</taxon>
    </lineage>
</organism>
<feature type="compositionally biased region" description="Basic and acidic residues" evidence="2">
    <location>
        <begin position="482"/>
        <end position="502"/>
    </location>
</feature>
<dbReference type="Proteomes" id="UP000077266">
    <property type="component" value="Unassembled WGS sequence"/>
</dbReference>
<feature type="compositionally biased region" description="Polar residues" evidence="2">
    <location>
        <begin position="140"/>
        <end position="199"/>
    </location>
</feature>
<feature type="compositionally biased region" description="Low complexity" evidence="2">
    <location>
        <begin position="75"/>
        <end position="89"/>
    </location>
</feature>
<evidence type="ECO:0000313" key="4">
    <source>
        <dbReference type="Proteomes" id="UP000077266"/>
    </source>
</evidence>
<evidence type="ECO:0000256" key="2">
    <source>
        <dbReference type="SAM" id="MobiDB-lite"/>
    </source>
</evidence>